<dbReference type="GO" id="GO:0006313">
    <property type="term" value="P:DNA transposition"/>
    <property type="evidence" value="ECO:0007669"/>
    <property type="project" value="InterPro"/>
</dbReference>
<dbReference type="SUPFAM" id="SSF53098">
    <property type="entry name" value="Ribonuclease H-like"/>
    <property type="match status" value="1"/>
</dbReference>
<name>A0A369I4X7_9BACT</name>
<proteinExistence type="inferred from homology"/>
<keyword evidence="2" id="KW-0815">Transposition</keyword>
<dbReference type="AlphaFoldDB" id="A0A369I4X7"/>
<dbReference type="PANTHER" id="PTHR33258">
    <property type="entry name" value="TRANSPOSASE INSL FOR INSERTION SEQUENCE ELEMENT IS186A-RELATED"/>
    <property type="match status" value="1"/>
</dbReference>
<dbReference type="Pfam" id="PF01609">
    <property type="entry name" value="DDE_Tnp_1"/>
    <property type="match status" value="1"/>
</dbReference>
<dbReference type="PANTHER" id="PTHR33258:SF1">
    <property type="entry name" value="TRANSPOSASE INSL FOR INSERTION SEQUENCE ELEMENT IS186A-RELATED"/>
    <property type="match status" value="1"/>
</dbReference>
<dbReference type="GO" id="GO:0003677">
    <property type="term" value="F:DNA binding"/>
    <property type="evidence" value="ECO:0007669"/>
    <property type="project" value="UniProtKB-KW"/>
</dbReference>
<evidence type="ECO:0000256" key="4">
    <source>
        <dbReference type="ARBA" id="ARBA00023172"/>
    </source>
</evidence>
<evidence type="ECO:0000256" key="2">
    <source>
        <dbReference type="ARBA" id="ARBA00022578"/>
    </source>
</evidence>
<evidence type="ECO:0000313" key="6">
    <source>
        <dbReference type="EMBL" id="RDB02244.1"/>
    </source>
</evidence>
<feature type="domain" description="Transposase IS4-like" evidence="5">
    <location>
        <begin position="95"/>
        <end position="349"/>
    </location>
</feature>
<protein>
    <submittedName>
        <fullName evidence="6">IS4 family transposase</fullName>
    </submittedName>
</protein>
<dbReference type="InterPro" id="IPR047952">
    <property type="entry name" value="Transpos_IS4"/>
</dbReference>
<comment type="similarity">
    <text evidence="1">Belongs to the transposase 11 family.</text>
</comment>
<dbReference type="InterPro" id="IPR012337">
    <property type="entry name" value="RNaseH-like_sf"/>
</dbReference>
<keyword evidence="4" id="KW-0233">DNA recombination</keyword>
<evidence type="ECO:0000256" key="1">
    <source>
        <dbReference type="ARBA" id="ARBA00010075"/>
    </source>
</evidence>
<reference evidence="6 7" key="1">
    <citation type="submission" date="2018-07" db="EMBL/GenBank/DDBJ databases">
        <title>Genome analysis of Runella aurantiaca.</title>
        <authorList>
            <person name="Yang X."/>
        </authorList>
    </citation>
    <scope>NUCLEOTIDE SEQUENCE [LARGE SCALE GENOMIC DNA]</scope>
    <source>
        <strain evidence="6 7">YX9</strain>
    </source>
</reference>
<comment type="caution">
    <text evidence="6">The sequence shown here is derived from an EMBL/GenBank/DDBJ whole genome shotgun (WGS) entry which is preliminary data.</text>
</comment>
<dbReference type="InterPro" id="IPR002559">
    <property type="entry name" value="Transposase_11"/>
</dbReference>
<evidence type="ECO:0000313" key="7">
    <source>
        <dbReference type="Proteomes" id="UP000253141"/>
    </source>
</evidence>
<gene>
    <name evidence="6" type="ORF">DVG78_29850</name>
</gene>
<accession>A0A369I4X7</accession>
<dbReference type="NCBIfam" id="NF033592">
    <property type="entry name" value="transpos_IS4_1"/>
    <property type="match status" value="1"/>
</dbReference>
<evidence type="ECO:0000259" key="5">
    <source>
        <dbReference type="Pfam" id="PF01609"/>
    </source>
</evidence>
<dbReference type="GO" id="GO:0004803">
    <property type="term" value="F:transposase activity"/>
    <property type="evidence" value="ECO:0007669"/>
    <property type="project" value="InterPro"/>
</dbReference>
<sequence>MGREVKFIERSSSRLSAWMFLQLNTCLIQSGKETSLTDLADELSDRFGIQLSKQSLAERFNCYGVKLMRKCFEAVFEKVLGASTSEQKPDGVFGRVILRDATSFQLPAYLSSFYQGNAGDSTGSVLKIQTEYDLLSAKIVRLDLRNGKENDSEWLNQKGLECVANDLHLMDLGYYKHGHLAGIAGQKAYFISRYKVGTSLFTKDTAGKYQALDWEQVFVEVKADAFEKEVWMGEGKEKLFVRLHLQKMPDEILTKRLKKYQLKDANQPRSRKPYQTSEFKKKLAAYNIFITNTTKEQLKTSQIYTFYKLRWQIELLFKIWKSLFEIDEIGKMSIGRFECYLYGKLIAILISGHIQSLFNTFIEDKSDFELSQWKAYKLLKKS</sequence>
<dbReference type="EMBL" id="QPIW01000061">
    <property type="protein sequence ID" value="RDB02244.1"/>
    <property type="molecule type" value="Genomic_DNA"/>
</dbReference>
<keyword evidence="3" id="KW-0238">DNA-binding</keyword>
<evidence type="ECO:0000256" key="3">
    <source>
        <dbReference type="ARBA" id="ARBA00023125"/>
    </source>
</evidence>
<keyword evidence="7" id="KW-1185">Reference proteome</keyword>
<dbReference type="Proteomes" id="UP000253141">
    <property type="component" value="Unassembled WGS sequence"/>
</dbReference>
<organism evidence="6 7">
    <name type="scientific">Runella aurantiaca</name>
    <dbReference type="NCBI Taxonomy" id="2282308"/>
    <lineage>
        <taxon>Bacteria</taxon>
        <taxon>Pseudomonadati</taxon>
        <taxon>Bacteroidota</taxon>
        <taxon>Cytophagia</taxon>
        <taxon>Cytophagales</taxon>
        <taxon>Spirosomataceae</taxon>
        <taxon>Runella</taxon>
    </lineage>
</organism>